<dbReference type="InterPro" id="IPR041698">
    <property type="entry name" value="Methyltransf_25"/>
</dbReference>
<dbReference type="PANTHER" id="PTHR30204">
    <property type="entry name" value="REDOX-CYCLING DRUG-SENSING TRANSCRIPTIONAL ACTIVATOR SOXR"/>
    <property type="match status" value="1"/>
</dbReference>
<dbReference type="Gene3D" id="1.10.1660.10">
    <property type="match status" value="1"/>
</dbReference>
<evidence type="ECO:0000259" key="5">
    <source>
        <dbReference type="PROSITE" id="PS50937"/>
    </source>
</evidence>
<dbReference type="Proteomes" id="UP000610862">
    <property type="component" value="Unassembled WGS sequence"/>
</dbReference>
<evidence type="ECO:0000256" key="2">
    <source>
        <dbReference type="ARBA" id="ARBA00023125"/>
    </source>
</evidence>
<dbReference type="InterPro" id="IPR000551">
    <property type="entry name" value="MerR-type_HTH_dom"/>
</dbReference>
<dbReference type="InterPro" id="IPR009061">
    <property type="entry name" value="DNA-bd_dom_put_sf"/>
</dbReference>
<keyword evidence="7" id="KW-1185">Reference proteome</keyword>
<evidence type="ECO:0000256" key="4">
    <source>
        <dbReference type="SAM" id="Coils"/>
    </source>
</evidence>
<reference evidence="6" key="1">
    <citation type="submission" date="2020-08" db="EMBL/GenBank/DDBJ databases">
        <title>Genome public.</title>
        <authorList>
            <person name="Liu C."/>
            <person name="Sun Q."/>
        </authorList>
    </citation>
    <scope>NUCLEOTIDE SEQUENCE</scope>
    <source>
        <strain evidence="6">NSJ-24</strain>
    </source>
</reference>
<dbReference type="InterPro" id="IPR029063">
    <property type="entry name" value="SAM-dependent_MTases_sf"/>
</dbReference>
<dbReference type="Pfam" id="PF13411">
    <property type="entry name" value="MerR_1"/>
    <property type="match status" value="1"/>
</dbReference>
<dbReference type="RefSeq" id="WP_187524776.1">
    <property type="nucleotide sequence ID" value="NZ_JACRTA010000001.1"/>
</dbReference>
<dbReference type="GO" id="GO:0003700">
    <property type="term" value="F:DNA-binding transcription factor activity"/>
    <property type="evidence" value="ECO:0007669"/>
    <property type="project" value="InterPro"/>
</dbReference>
<dbReference type="PROSITE" id="PS50937">
    <property type="entry name" value="HTH_MERR_2"/>
    <property type="match status" value="1"/>
</dbReference>
<dbReference type="PANTHER" id="PTHR30204:SF94">
    <property type="entry name" value="HEAVY METAL-DEPENDENT TRANSCRIPTIONAL REGULATOR HI_0293-RELATED"/>
    <property type="match status" value="1"/>
</dbReference>
<feature type="coiled-coil region" evidence="4">
    <location>
        <begin position="77"/>
        <end position="111"/>
    </location>
</feature>
<comment type="caution">
    <text evidence="6">The sequence shown here is derived from an EMBL/GenBank/DDBJ whole genome shotgun (WGS) entry which is preliminary data.</text>
</comment>
<evidence type="ECO:0000256" key="1">
    <source>
        <dbReference type="ARBA" id="ARBA00023015"/>
    </source>
</evidence>
<proteinExistence type="predicted"/>
<evidence type="ECO:0000256" key="3">
    <source>
        <dbReference type="ARBA" id="ARBA00023163"/>
    </source>
</evidence>
<dbReference type="AlphaFoldDB" id="A0A926E4P7"/>
<evidence type="ECO:0000313" key="7">
    <source>
        <dbReference type="Proteomes" id="UP000610862"/>
    </source>
</evidence>
<dbReference type="SMART" id="SM00422">
    <property type="entry name" value="HTH_MERR"/>
    <property type="match status" value="1"/>
</dbReference>
<name>A0A926E4P7_9FIRM</name>
<dbReference type="SUPFAM" id="SSF53335">
    <property type="entry name" value="S-adenosyl-L-methionine-dependent methyltransferases"/>
    <property type="match status" value="1"/>
</dbReference>
<keyword evidence="1" id="KW-0805">Transcription regulation</keyword>
<dbReference type="SUPFAM" id="SSF46955">
    <property type="entry name" value="Putative DNA-binding domain"/>
    <property type="match status" value="1"/>
</dbReference>
<gene>
    <name evidence="6" type="ORF">H8692_00905</name>
</gene>
<dbReference type="InterPro" id="IPR047057">
    <property type="entry name" value="MerR_fam"/>
</dbReference>
<keyword evidence="4" id="KW-0175">Coiled coil</keyword>
<keyword evidence="2" id="KW-0238">DNA-binding</keyword>
<accession>A0A926E4P7</accession>
<protein>
    <submittedName>
        <fullName evidence="6">MerR family transcriptional regulator</fullName>
    </submittedName>
</protein>
<dbReference type="GO" id="GO:0003677">
    <property type="term" value="F:DNA binding"/>
    <property type="evidence" value="ECO:0007669"/>
    <property type="project" value="UniProtKB-KW"/>
</dbReference>
<dbReference type="EMBL" id="JACRTA010000001">
    <property type="protein sequence ID" value="MBC8567322.1"/>
    <property type="molecule type" value="Genomic_DNA"/>
</dbReference>
<keyword evidence="3" id="KW-0804">Transcription</keyword>
<dbReference type="CDD" id="cd00592">
    <property type="entry name" value="HTH_MerR-like"/>
    <property type="match status" value="1"/>
</dbReference>
<sequence>MMNTKAVCQRLSVTPKMLRIYEEQGLIHPERLDNNYRNYSMENLIQIETISVLRHLGFSISEIKSILTFDKTKNEYLDMLYLQYKALDAQIRELQNKKNELKGNINKLMDSCEDENFNDILIRERNRSYKKLLNYDDIINAWNFDEMASDFINRYMKEDIPYQKTIRRLQEMIRSMGKNTFTDVGCGTCNLWQEIGDEKDILAIDSSLPMLLESKKKFPWIKVSMDDILSLDINSYRKSDVVVSAFMLHHIDYCDQYKAADNILKLCREGGIVLIADRCYRDPAMKGSDKTEFFIIAEEMKQYLQLKNTEVKIEYTDENMVIFIVKRLV</sequence>
<feature type="domain" description="HTH merR-type" evidence="5">
    <location>
        <begin position="1"/>
        <end position="69"/>
    </location>
</feature>
<evidence type="ECO:0000313" key="6">
    <source>
        <dbReference type="EMBL" id="MBC8567322.1"/>
    </source>
</evidence>
<dbReference type="Gene3D" id="3.40.50.150">
    <property type="entry name" value="Vaccinia Virus protein VP39"/>
    <property type="match status" value="1"/>
</dbReference>
<organism evidence="6 7">
    <name type="scientific">Lentihominibacter hominis</name>
    <dbReference type="NCBI Taxonomy" id="2763645"/>
    <lineage>
        <taxon>Bacteria</taxon>
        <taxon>Bacillati</taxon>
        <taxon>Bacillota</taxon>
        <taxon>Clostridia</taxon>
        <taxon>Peptostreptococcales</taxon>
        <taxon>Anaerovoracaceae</taxon>
        <taxon>Lentihominibacter</taxon>
    </lineage>
</organism>
<dbReference type="Pfam" id="PF13649">
    <property type="entry name" value="Methyltransf_25"/>
    <property type="match status" value="1"/>
</dbReference>
<dbReference type="CDD" id="cd02440">
    <property type="entry name" value="AdoMet_MTases"/>
    <property type="match status" value="1"/>
</dbReference>